<protein>
    <submittedName>
        <fullName evidence="1">Uncharacterized protein</fullName>
    </submittedName>
</protein>
<evidence type="ECO:0000313" key="1">
    <source>
        <dbReference type="EnsemblPlants" id="AVESA.00010b.r2.6CG1075860.1.CDS"/>
    </source>
</evidence>
<keyword evidence="2" id="KW-1185">Reference proteome</keyword>
<dbReference type="EnsemblPlants" id="AVESA.00010b.r2.6CG1075860.1">
    <property type="protein sequence ID" value="AVESA.00010b.r2.6CG1075860.1.CDS"/>
    <property type="gene ID" value="AVESA.00010b.r2.6CG1075860"/>
</dbReference>
<sequence length="523" mass="57751">MWPRRNRRRPSAPSGATSTSIGSTSEADQTLENKMLRDVEKEIATRARNRARALPSPARLWRGARKAAKKFLGGGKNSGPSSPSSAARTLREQTTASNVVGTSDSVRETTVINDETRSGQQHVAHTRSEFAAMMRSAMAKIQEEAGAADAQREAAFAEMEKAMTGLMDLSYEKAEPPKLPRHFATKWPASDLADPLHGGVMDDPVILASGYSVDQSYQQWFPSQKNICPVTRQSLPHSITVPNHLLRDMIAAWCLDHSDCPPSTTADTVPPPLIPPSEEQIQDILDKFSGHSGLQKEALHLIHQMSKTSKGVHPCLDKWPGLVPVLIDLKKKWKSTWTGDAEEKRISLYLNLSMHRPNREILAGQNKLPAVLIKVVEKAERLGGSASLFAMVASTVAILSEFDVFRKRLLDTGGMKMLTDLLKIEDVVVRKESAAAILALCKDEEANSSAIDYDVPDMLLECFLVTDEYLLLLDCLPKSQDVLDRICGTGEYRHRGTCKWNGDGSGHSLCDFLDLYHCSEERQ</sequence>
<organism evidence="1 2">
    <name type="scientific">Avena sativa</name>
    <name type="common">Oat</name>
    <dbReference type="NCBI Taxonomy" id="4498"/>
    <lineage>
        <taxon>Eukaryota</taxon>
        <taxon>Viridiplantae</taxon>
        <taxon>Streptophyta</taxon>
        <taxon>Embryophyta</taxon>
        <taxon>Tracheophyta</taxon>
        <taxon>Spermatophyta</taxon>
        <taxon>Magnoliopsida</taxon>
        <taxon>Liliopsida</taxon>
        <taxon>Poales</taxon>
        <taxon>Poaceae</taxon>
        <taxon>BOP clade</taxon>
        <taxon>Pooideae</taxon>
        <taxon>Poodae</taxon>
        <taxon>Poeae</taxon>
        <taxon>Poeae Chloroplast Group 1 (Aveneae type)</taxon>
        <taxon>Aveninae</taxon>
        <taxon>Avena</taxon>
    </lineage>
</organism>
<dbReference type="Proteomes" id="UP001732700">
    <property type="component" value="Chromosome 6C"/>
</dbReference>
<proteinExistence type="predicted"/>
<accession>A0ACD5Z0S5</accession>
<reference evidence="1" key="1">
    <citation type="submission" date="2021-05" db="EMBL/GenBank/DDBJ databases">
        <authorList>
            <person name="Scholz U."/>
            <person name="Mascher M."/>
            <person name="Fiebig A."/>
        </authorList>
    </citation>
    <scope>NUCLEOTIDE SEQUENCE [LARGE SCALE GENOMIC DNA]</scope>
</reference>
<name>A0ACD5Z0S5_AVESA</name>
<reference evidence="1" key="2">
    <citation type="submission" date="2025-09" db="UniProtKB">
        <authorList>
            <consortium name="EnsemblPlants"/>
        </authorList>
    </citation>
    <scope>IDENTIFICATION</scope>
</reference>
<evidence type="ECO:0000313" key="2">
    <source>
        <dbReference type="Proteomes" id="UP001732700"/>
    </source>
</evidence>